<keyword evidence="5 8" id="KW-0732">Signal</keyword>
<dbReference type="CDD" id="cd07409">
    <property type="entry name" value="MPP_CD73_N"/>
    <property type="match status" value="1"/>
</dbReference>
<dbReference type="PANTHER" id="PTHR11575:SF24">
    <property type="entry name" value="5'-NUCLEOTIDASE"/>
    <property type="match status" value="1"/>
</dbReference>
<evidence type="ECO:0000256" key="2">
    <source>
        <dbReference type="ARBA" id="ARBA00006654"/>
    </source>
</evidence>
<dbReference type="Pfam" id="PF00149">
    <property type="entry name" value="Metallophos"/>
    <property type="match status" value="1"/>
</dbReference>
<dbReference type="PANTHER" id="PTHR11575">
    <property type="entry name" value="5'-NUCLEOTIDASE-RELATED"/>
    <property type="match status" value="1"/>
</dbReference>
<gene>
    <name evidence="11" type="ORF">V1478_000622</name>
</gene>
<comment type="catalytic activity">
    <reaction evidence="1">
        <text>a ribonucleoside 5'-phosphate + H2O = a ribonucleoside + phosphate</text>
        <dbReference type="Rhea" id="RHEA:12484"/>
        <dbReference type="ChEBI" id="CHEBI:15377"/>
        <dbReference type="ChEBI" id="CHEBI:18254"/>
        <dbReference type="ChEBI" id="CHEBI:43474"/>
        <dbReference type="ChEBI" id="CHEBI:58043"/>
        <dbReference type="EC" id="3.1.3.5"/>
    </reaction>
</comment>
<dbReference type="Gene3D" id="3.90.780.10">
    <property type="entry name" value="5'-Nucleotidase, C-terminal domain"/>
    <property type="match status" value="1"/>
</dbReference>
<dbReference type="GO" id="GO:0000166">
    <property type="term" value="F:nucleotide binding"/>
    <property type="evidence" value="ECO:0007669"/>
    <property type="project" value="UniProtKB-KW"/>
</dbReference>
<dbReference type="PROSITE" id="PS00786">
    <property type="entry name" value="5_NUCLEOTIDASE_2"/>
    <property type="match status" value="1"/>
</dbReference>
<evidence type="ECO:0000256" key="1">
    <source>
        <dbReference type="ARBA" id="ARBA00000815"/>
    </source>
</evidence>
<dbReference type="Proteomes" id="UP001607302">
    <property type="component" value="Unassembled WGS sequence"/>
</dbReference>
<protein>
    <recommendedName>
        <fullName evidence="3">5'-nucleotidase</fullName>
        <ecNumber evidence="3">3.1.3.5</ecNumber>
    </recommendedName>
</protein>
<dbReference type="EC" id="3.1.3.5" evidence="3"/>
<evidence type="ECO:0000256" key="5">
    <source>
        <dbReference type="ARBA" id="ARBA00022729"/>
    </source>
</evidence>
<evidence type="ECO:0000256" key="6">
    <source>
        <dbReference type="ARBA" id="ARBA00022741"/>
    </source>
</evidence>
<feature type="chain" id="PRO_5044528047" description="5'-nucleotidase" evidence="8">
    <location>
        <begin position="26"/>
        <end position="604"/>
    </location>
</feature>
<dbReference type="Pfam" id="PF02872">
    <property type="entry name" value="5_nucleotid_C"/>
    <property type="match status" value="1"/>
</dbReference>
<evidence type="ECO:0000313" key="11">
    <source>
        <dbReference type="EMBL" id="KAL2740481.1"/>
    </source>
</evidence>
<dbReference type="GO" id="GO:0046872">
    <property type="term" value="F:metal ion binding"/>
    <property type="evidence" value="ECO:0007669"/>
    <property type="project" value="UniProtKB-KW"/>
</dbReference>
<dbReference type="PRINTS" id="PR01607">
    <property type="entry name" value="APYRASEFAMLY"/>
</dbReference>
<keyword evidence="7 8" id="KW-0378">Hydrolase</keyword>
<dbReference type="InterPro" id="IPR006179">
    <property type="entry name" value="5_nucleotidase/apyrase"/>
</dbReference>
<reference evidence="11 12" key="1">
    <citation type="journal article" date="2024" name="Ann. Entomol. Soc. Am.">
        <title>Genomic analyses of the southern and eastern yellowjacket wasps (Hymenoptera: Vespidae) reveal evolutionary signatures of social life.</title>
        <authorList>
            <person name="Catto M.A."/>
            <person name="Caine P.B."/>
            <person name="Orr S.E."/>
            <person name="Hunt B.G."/>
            <person name="Goodisman M.A.D."/>
        </authorList>
    </citation>
    <scope>NUCLEOTIDE SEQUENCE [LARGE SCALE GENOMIC DNA]</scope>
    <source>
        <strain evidence="11">233</strain>
        <tissue evidence="11">Head and thorax</tissue>
    </source>
</reference>
<feature type="signal peptide" evidence="8">
    <location>
        <begin position="1"/>
        <end position="25"/>
    </location>
</feature>
<dbReference type="InterPro" id="IPR004843">
    <property type="entry name" value="Calcineurin-like_PHP"/>
</dbReference>
<proteinExistence type="inferred from homology"/>
<dbReference type="InterPro" id="IPR036907">
    <property type="entry name" value="5'-Nucleotdase_C_sf"/>
</dbReference>
<dbReference type="FunFam" id="3.90.780.10:FF:000001">
    <property type="entry name" value="NT5E isoform 3"/>
    <property type="match status" value="1"/>
</dbReference>
<dbReference type="SUPFAM" id="SSF55816">
    <property type="entry name" value="5'-nucleotidase (syn. UDP-sugar hydrolase), C-terminal domain"/>
    <property type="match status" value="1"/>
</dbReference>
<evidence type="ECO:0000256" key="4">
    <source>
        <dbReference type="ARBA" id="ARBA00022723"/>
    </source>
</evidence>
<sequence length="604" mass="67032">MSILLLRTFSIIFMLFVIANVVVHGNPFPPHNKNEGFTLHIVHTNDMHARFEETSRLSAPICSKQDAAESKCYGGFARIATLVRQARNSSIPTLFLNAGDTYQGSVWYNIYKWKIVAKFLNILAPDAISLGNHEFDDGVNGLIPFIEESKFPILAANLDLSKQPNLKATKLANSTVLVINGTKIGVIGYLTTETMIIANTENVIVNNEIPAIREEAKKLKKQGVDILIALGHSGFDTDKKIAKEVEDIDIVIGGHTNTFLYRGEQPDAEHPEGFYPTEIVQDNGRKVYVVQAYAYTKYLGNFSVTFDSSGEVTHIEGNPILVDHSIEQAPDVLEELDRLRPAIDNISTTEVGKTRVLLNGDSKTCRREECNLGNLITDAIIDYNAQEYFIKGKWTDAAIAVQNSGSIRASITRALNDKITMGDILGVLPFGNIIFKMSMTGKQMLSMLEWSVYNLNHNSSDNLFGAFLQFSGLQISYDLSRPPNSRVVSVKVRCAACNIPSYSDLDKNATYQVLINDFMYNGGDGYKMLKDLKYTTMGVTTADVVIQYLKKFSPVYPGVDWRINYVNEKVNFDTSNNENTSSASARGYSVVLIILLTMITGLLT</sequence>
<dbReference type="EMBL" id="JAUDFV010000020">
    <property type="protein sequence ID" value="KAL2740481.1"/>
    <property type="molecule type" value="Genomic_DNA"/>
</dbReference>
<evidence type="ECO:0000256" key="7">
    <source>
        <dbReference type="ARBA" id="ARBA00022801"/>
    </source>
</evidence>
<organism evidence="11 12">
    <name type="scientific">Vespula squamosa</name>
    <name type="common">Southern yellow jacket</name>
    <name type="synonym">Wasp</name>
    <dbReference type="NCBI Taxonomy" id="30214"/>
    <lineage>
        <taxon>Eukaryota</taxon>
        <taxon>Metazoa</taxon>
        <taxon>Ecdysozoa</taxon>
        <taxon>Arthropoda</taxon>
        <taxon>Hexapoda</taxon>
        <taxon>Insecta</taxon>
        <taxon>Pterygota</taxon>
        <taxon>Neoptera</taxon>
        <taxon>Endopterygota</taxon>
        <taxon>Hymenoptera</taxon>
        <taxon>Apocrita</taxon>
        <taxon>Aculeata</taxon>
        <taxon>Vespoidea</taxon>
        <taxon>Vespidae</taxon>
        <taxon>Vespinae</taxon>
        <taxon>Vespula</taxon>
    </lineage>
</organism>
<dbReference type="GO" id="GO:0016020">
    <property type="term" value="C:membrane"/>
    <property type="evidence" value="ECO:0007669"/>
    <property type="project" value="UniProtKB-ARBA"/>
</dbReference>
<dbReference type="InterPro" id="IPR008334">
    <property type="entry name" value="5'-Nucleotdase_C"/>
</dbReference>
<name>A0ABD2C603_VESSQ</name>
<evidence type="ECO:0000259" key="9">
    <source>
        <dbReference type="Pfam" id="PF00149"/>
    </source>
</evidence>
<comment type="similarity">
    <text evidence="2 8">Belongs to the 5'-nucleotidase family.</text>
</comment>
<keyword evidence="4" id="KW-0479">Metal-binding</keyword>
<feature type="domain" description="5'-Nucleotidase C-terminal" evidence="10">
    <location>
        <begin position="351"/>
        <end position="531"/>
    </location>
</feature>
<dbReference type="InterPro" id="IPR006146">
    <property type="entry name" value="5'-Nucleotdase_CS"/>
</dbReference>
<dbReference type="InterPro" id="IPR029052">
    <property type="entry name" value="Metallo-depent_PP-like"/>
</dbReference>
<accession>A0ABD2C603</accession>
<evidence type="ECO:0000256" key="8">
    <source>
        <dbReference type="RuleBase" id="RU362119"/>
    </source>
</evidence>
<evidence type="ECO:0000256" key="3">
    <source>
        <dbReference type="ARBA" id="ARBA00012643"/>
    </source>
</evidence>
<keyword evidence="6 8" id="KW-0547">Nucleotide-binding</keyword>
<dbReference type="AlphaFoldDB" id="A0ABD2C603"/>
<dbReference type="Gene3D" id="3.60.21.10">
    <property type="match status" value="1"/>
</dbReference>
<dbReference type="FunFam" id="3.60.21.10:FF:000020">
    <property type="entry name" value="NT5E isoform 4"/>
    <property type="match status" value="1"/>
</dbReference>
<evidence type="ECO:0000313" key="12">
    <source>
        <dbReference type="Proteomes" id="UP001607302"/>
    </source>
</evidence>
<feature type="domain" description="Calcineurin-like phosphoesterase" evidence="9">
    <location>
        <begin position="40"/>
        <end position="256"/>
    </location>
</feature>
<keyword evidence="12" id="KW-1185">Reference proteome</keyword>
<evidence type="ECO:0000259" key="10">
    <source>
        <dbReference type="Pfam" id="PF02872"/>
    </source>
</evidence>
<dbReference type="GO" id="GO:0008253">
    <property type="term" value="F:5'-nucleotidase activity"/>
    <property type="evidence" value="ECO:0007669"/>
    <property type="project" value="UniProtKB-EC"/>
</dbReference>
<comment type="caution">
    <text evidence="11">The sequence shown here is derived from an EMBL/GenBank/DDBJ whole genome shotgun (WGS) entry which is preliminary data.</text>
</comment>
<dbReference type="PROSITE" id="PS00785">
    <property type="entry name" value="5_NUCLEOTIDASE_1"/>
    <property type="match status" value="1"/>
</dbReference>
<dbReference type="SUPFAM" id="SSF56300">
    <property type="entry name" value="Metallo-dependent phosphatases"/>
    <property type="match status" value="1"/>
</dbReference>